<keyword evidence="4" id="KW-1185">Reference proteome</keyword>
<dbReference type="InterPro" id="IPR010611">
    <property type="entry name" value="3D_dom"/>
</dbReference>
<dbReference type="InterPro" id="IPR007137">
    <property type="entry name" value="DUF348"/>
</dbReference>
<sequence>MDSFFSSKGFLKGASKKSLIAIFLVAIFAVGVSGMAMRKDVVLVYDGNEVKVSTFAGTVEALLIKEGIEIEEEDRVTPEPQERLQDGTRVIVHRAFEIKLVDGEEEEIIKTAERKVEDLLNILEIKLGEEDKIEPHLQAAIHPGEVVKIVRVTKEVVTEDQEIPFQTTMKYNDDMDYGKINRLQEGRTGFKEIELQVTYENGVEVAREVIGEKIIQEATNEIVEKGTARMLLTSRGDTRRYKDVVVMEASAYTAGYESTGKKPGDPFYGITRSGTQVRPGVVAVDPRVIPLGTKLYIESMDRTASYGMASAEDTGGSIIGNKIDLYFEDRDAALRFGRRNVKVYILE</sequence>
<feature type="domain" description="G5" evidence="2">
    <location>
        <begin position="149"/>
        <end position="229"/>
    </location>
</feature>
<dbReference type="OrthoDB" id="9798935at2"/>
<gene>
    <name evidence="3" type="ORF">SAMN05660297_01766</name>
</gene>
<dbReference type="GO" id="GO:0004553">
    <property type="term" value="F:hydrolase activity, hydrolyzing O-glycosyl compounds"/>
    <property type="evidence" value="ECO:0007669"/>
    <property type="project" value="InterPro"/>
</dbReference>
<dbReference type="PANTHER" id="PTHR39160:SF4">
    <property type="entry name" value="RESUSCITATION-PROMOTING FACTOR RPFB"/>
    <property type="match status" value="1"/>
</dbReference>
<dbReference type="Proteomes" id="UP000199568">
    <property type="component" value="Unassembled WGS sequence"/>
</dbReference>
<evidence type="ECO:0000313" key="4">
    <source>
        <dbReference type="Proteomes" id="UP000199568"/>
    </source>
</evidence>
<dbReference type="Gene3D" id="2.40.40.10">
    <property type="entry name" value="RlpA-like domain"/>
    <property type="match status" value="1"/>
</dbReference>
<dbReference type="InterPro" id="IPR011098">
    <property type="entry name" value="G5_dom"/>
</dbReference>
<evidence type="ECO:0000256" key="1">
    <source>
        <dbReference type="ARBA" id="ARBA00022729"/>
    </source>
</evidence>
<dbReference type="Pfam" id="PF07501">
    <property type="entry name" value="G5"/>
    <property type="match status" value="1"/>
</dbReference>
<name>A0A1I0CU17_9FIRM</name>
<proteinExistence type="predicted"/>
<dbReference type="AlphaFoldDB" id="A0A1I0CU17"/>
<protein>
    <recommendedName>
        <fullName evidence="2">G5 domain-containing protein</fullName>
    </recommendedName>
</protein>
<dbReference type="InterPro" id="IPR036908">
    <property type="entry name" value="RlpA-like_sf"/>
</dbReference>
<dbReference type="PANTHER" id="PTHR39160">
    <property type="entry name" value="CELL WALL-BINDING PROTEIN YOCH"/>
    <property type="match status" value="1"/>
</dbReference>
<dbReference type="CDD" id="cd22786">
    <property type="entry name" value="DPBB_YuiC-like"/>
    <property type="match status" value="1"/>
</dbReference>
<dbReference type="STRING" id="426128.SAMN05660297_01766"/>
<accession>A0A1I0CU17</accession>
<dbReference type="Pfam" id="PF06725">
    <property type="entry name" value="3D"/>
    <property type="match status" value="1"/>
</dbReference>
<dbReference type="InterPro" id="IPR051933">
    <property type="entry name" value="Resuscitation_pf_RpfB"/>
</dbReference>
<evidence type="ECO:0000259" key="2">
    <source>
        <dbReference type="PROSITE" id="PS51109"/>
    </source>
</evidence>
<evidence type="ECO:0000313" key="3">
    <source>
        <dbReference type="EMBL" id="SET23269.1"/>
    </source>
</evidence>
<dbReference type="SMART" id="SM01208">
    <property type="entry name" value="G5"/>
    <property type="match status" value="1"/>
</dbReference>
<dbReference type="Gene3D" id="2.20.230.10">
    <property type="entry name" value="Resuscitation-promoting factor rpfb"/>
    <property type="match status" value="1"/>
</dbReference>
<organism evidence="3 4">
    <name type="scientific">Natronincola peptidivorans</name>
    <dbReference type="NCBI Taxonomy" id="426128"/>
    <lineage>
        <taxon>Bacteria</taxon>
        <taxon>Bacillati</taxon>
        <taxon>Bacillota</taxon>
        <taxon>Clostridia</taxon>
        <taxon>Peptostreptococcales</taxon>
        <taxon>Natronincolaceae</taxon>
        <taxon>Natronincola</taxon>
    </lineage>
</organism>
<dbReference type="PROSITE" id="PS51109">
    <property type="entry name" value="G5"/>
    <property type="match status" value="1"/>
</dbReference>
<dbReference type="RefSeq" id="WP_090442444.1">
    <property type="nucleotide sequence ID" value="NZ_FOHU01000006.1"/>
</dbReference>
<dbReference type="EMBL" id="FOHU01000006">
    <property type="protein sequence ID" value="SET23269.1"/>
    <property type="molecule type" value="Genomic_DNA"/>
</dbReference>
<keyword evidence="1" id="KW-0732">Signal</keyword>
<dbReference type="GO" id="GO:0019867">
    <property type="term" value="C:outer membrane"/>
    <property type="evidence" value="ECO:0007669"/>
    <property type="project" value="InterPro"/>
</dbReference>
<dbReference type="SUPFAM" id="SSF50685">
    <property type="entry name" value="Barwin-like endoglucanases"/>
    <property type="match status" value="1"/>
</dbReference>
<dbReference type="Pfam" id="PF03990">
    <property type="entry name" value="DUF348"/>
    <property type="match status" value="2"/>
</dbReference>
<reference evidence="3 4" key="1">
    <citation type="submission" date="2016-10" db="EMBL/GenBank/DDBJ databases">
        <authorList>
            <person name="de Groot N.N."/>
        </authorList>
    </citation>
    <scope>NUCLEOTIDE SEQUENCE [LARGE SCALE GENOMIC DNA]</scope>
    <source>
        <strain evidence="3 4">DSM 18979</strain>
    </source>
</reference>
<dbReference type="GO" id="GO:0009254">
    <property type="term" value="P:peptidoglycan turnover"/>
    <property type="evidence" value="ECO:0007669"/>
    <property type="project" value="InterPro"/>
</dbReference>